<name>A0A1M7IGS8_RUMFL</name>
<dbReference type="EMBL" id="FNWV01000009">
    <property type="protein sequence ID" value="SEH73987.1"/>
    <property type="molecule type" value="Genomic_DNA"/>
</dbReference>
<reference evidence="1 3" key="1">
    <citation type="submission" date="2016-10" db="EMBL/GenBank/DDBJ databases">
        <authorList>
            <person name="de Groot N.N."/>
        </authorList>
    </citation>
    <scope>NUCLEOTIDE SEQUENCE [LARGE SCALE GENOMIC DNA]</scope>
    <source>
        <strain evidence="1 3">YAD2003</strain>
    </source>
</reference>
<reference evidence="2 4" key="2">
    <citation type="submission" date="2016-11" db="EMBL/GenBank/DDBJ databases">
        <authorList>
            <person name="Jaros S."/>
            <person name="Januszkiewicz K."/>
            <person name="Wedrychowicz H."/>
        </authorList>
    </citation>
    <scope>NUCLEOTIDE SEQUENCE [LARGE SCALE GENOMIC DNA]</scope>
    <source>
        <strain evidence="2 4">Y1</strain>
    </source>
</reference>
<dbReference type="RefSeq" id="WP_072949693.1">
    <property type="nucleotide sequence ID" value="NZ_FNWV01000009.1"/>
</dbReference>
<protein>
    <submittedName>
        <fullName evidence="2">Uncharacterized protein</fullName>
    </submittedName>
</protein>
<dbReference type="OrthoDB" id="9812271at2"/>
<organism evidence="2 4">
    <name type="scientific">Ruminococcus flavefaciens</name>
    <dbReference type="NCBI Taxonomy" id="1265"/>
    <lineage>
        <taxon>Bacteria</taxon>
        <taxon>Bacillati</taxon>
        <taxon>Bacillota</taxon>
        <taxon>Clostridia</taxon>
        <taxon>Eubacteriales</taxon>
        <taxon>Oscillospiraceae</taxon>
        <taxon>Ruminococcus</taxon>
    </lineage>
</organism>
<accession>A0A1M7IGS8</accession>
<evidence type="ECO:0000313" key="3">
    <source>
        <dbReference type="Proteomes" id="UP000183190"/>
    </source>
</evidence>
<gene>
    <name evidence="1" type="ORF">SAMN02910265_02405</name>
    <name evidence="2" type="ORF">SAMN04487860_104106</name>
</gene>
<proteinExistence type="predicted"/>
<dbReference type="Proteomes" id="UP000183190">
    <property type="component" value="Unassembled WGS sequence"/>
</dbReference>
<dbReference type="Proteomes" id="UP000184394">
    <property type="component" value="Unassembled WGS sequence"/>
</dbReference>
<evidence type="ECO:0000313" key="1">
    <source>
        <dbReference type="EMBL" id="SEH73987.1"/>
    </source>
</evidence>
<dbReference type="EMBL" id="FRCT01000004">
    <property type="protein sequence ID" value="SHM39879.1"/>
    <property type="molecule type" value="Genomic_DNA"/>
</dbReference>
<evidence type="ECO:0000313" key="2">
    <source>
        <dbReference type="EMBL" id="SHM39879.1"/>
    </source>
</evidence>
<evidence type="ECO:0000313" key="4">
    <source>
        <dbReference type="Proteomes" id="UP000184394"/>
    </source>
</evidence>
<sequence>MATKYMKYCEYFDIDEDYFPCIDESAINSGAKWDTTYPHDTFISLLKNTEAMLGGSTNRSIWIHGAYGTGKSQCAFALKKLLEVSEEEVRAYWGKYEPLKKEPALLEKIIGQKKQGILTAYRYASGSITTPQQLFLAVQESIKNALNASDCAYKGENSLKESVIAWLEDDIHANLVDALLKRPKWESTFSQSTAEEIVNSLKKSSDVSSLMSNIFDLAATEGITALNLTSDSLRNWIIDIIQQNNIKIVFIWDEFSDYFRQNGDSLGEFQKLVSICQEAPFYLMIVTHPLSSLTQKYGSVNDKTNPWTVVQQRFDKVEITLPDNIAFDLIGHAFEVKPAAMDNWKAMTDELNSYDNNARSAVVKAASIKSETVMREILPLHPMAALVLKNIASAFQSNQRSMFDFIKTPKNLEVKAFQWFIQNTSPYDDRPFLTVDMLWDFFYEKGRDYLTSDIRLILDTFSQQKQLTEKEEIVLKAILILQSIDLRLGGALPILKPTDQNISYVFDGDEELQNECKGLAKGLVTKGILIENPIADNKKAYSAAVLAGDSVKIENYKKEIRTSQGTTAKLVYEGPALASALNLTPPLKLRYAVDVESGKLPVVTIADFKKQMDALKNKDSSWHFFAVLAVAKNEDEAMSFRSLIKSTISDPVYQNIVVIDALSTPLTMELYEKYVEFSAMSLYYSGNNNQESKKQNKQAKDVLEQTWKDRIHDGHFIVYTHANQDGEKAVGAAAVHTILQTIVLNKYRYVQDFTKGLSESQLKLSTPTKIARYGIGGIDVKGLIAGCEKSVLGKVWERPDYWSEDSLSDEPIVIIKKAINKMIADSFKESGKISIGSIYDCLESTFGFSECNLSCFLTGFLLKEYSSEPYRCMDAEGHRDSMTPDKLSEMIGNNFGAKKKQSYIVSLTEEEKAFYELTESAWSIEPNSCSSPSHASSMVLQKMRTLSYPVWCLEDVDTQGVYDLVKMYMELVQSKGDDAHDIANRIGKIAIQRQSSAQNLKELLTTDNCKKGMELFLKRFENNKLLSLTEEIGAQDVVFTDIKNLFSVEYSAIWNGNTGEDELRKLTTEYEVIKMTNVMLNVHEHSKNGAFSAWRDTLKFIGFSCESICAKYPELTSFFNQLRKIANYDDILPDDMKTIFTEMTNHSAEIREILNHSLTVFMDVYAPYLEGFTESECEEIKHSIKSELFIETATSSNAIVKKAAEDFRKNQLKAQLFALWKEKAGGTKNPRSWSEHFRTPILICVNSADYSDAKKAFSILNSNTSSESDIKFALEFIQNANFFTDIADASFRDQRFSQAIVGDFSCLLTDLNAVRDNLEDLAISAYEWNDNPRVRDQITALAHKEYNAGGSDHVVKEIADMDDSELRTWLTEIVKKDMGLGVKIINNRKG</sequence>